<dbReference type="RefSeq" id="XP_033420783.1">
    <property type="nucleotide sequence ID" value="XM_033566581.1"/>
</dbReference>
<evidence type="ECO:0000313" key="2">
    <source>
        <dbReference type="EMBL" id="THC89623.1"/>
    </source>
</evidence>
<proteinExistence type="predicted"/>
<dbReference type="EMBL" id="QUQM01000010">
    <property type="protein sequence ID" value="KAA8641421.1"/>
    <property type="molecule type" value="Genomic_DNA"/>
</dbReference>
<gene>
    <name evidence="1" type="ORF">ATNIH1004_001886</name>
    <name evidence="2" type="ORF">EYZ11_010934</name>
</gene>
<dbReference type="GeneID" id="54324588"/>
<dbReference type="EMBL" id="SOSA01000628">
    <property type="protein sequence ID" value="THC89623.1"/>
    <property type="molecule type" value="Genomic_DNA"/>
</dbReference>
<comment type="caution">
    <text evidence="2">The sequence shown here is derived from an EMBL/GenBank/DDBJ whole genome shotgun (WGS) entry which is preliminary data.</text>
</comment>
<organism evidence="2 3">
    <name type="scientific">Aspergillus tanneri</name>
    <dbReference type="NCBI Taxonomy" id="1220188"/>
    <lineage>
        <taxon>Eukaryota</taxon>
        <taxon>Fungi</taxon>
        <taxon>Dikarya</taxon>
        <taxon>Ascomycota</taxon>
        <taxon>Pezizomycotina</taxon>
        <taxon>Eurotiomycetes</taxon>
        <taxon>Eurotiomycetidae</taxon>
        <taxon>Eurotiales</taxon>
        <taxon>Aspergillaceae</taxon>
        <taxon>Aspergillus</taxon>
        <taxon>Aspergillus subgen. Circumdati</taxon>
    </lineage>
</organism>
<name>A0A4S3J435_9EURO</name>
<keyword evidence="3" id="KW-1185">Reference proteome</keyword>
<protein>
    <submittedName>
        <fullName evidence="2">Uncharacterized protein</fullName>
    </submittedName>
</protein>
<dbReference type="OrthoDB" id="4494341at2759"/>
<reference evidence="1 4" key="2">
    <citation type="submission" date="2019-08" db="EMBL/GenBank/DDBJ databases">
        <title>The genome sequence of a newly discovered highly antifungal drug resistant Aspergillus species, Aspergillus tanneri NIH 1004.</title>
        <authorList>
            <person name="Mounaud S."/>
            <person name="Singh I."/>
            <person name="Joardar V."/>
            <person name="Pakala S."/>
            <person name="Pakala S."/>
            <person name="Venepally P."/>
            <person name="Chung J.K."/>
            <person name="Losada L."/>
            <person name="Nierman W.C."/>
        </authorList>
    </citation>
    <scope>NUCLEOTIDE SEQUENCE [LARGE SCALE GENOMIC DNA]</scope>
    <source>
        <strain evidence="1 4">NIH1004</strain>
    </source>
</reference>
<dbReference type="VEuPathDB" id="FungiDB:EYZ11_010934"/>
<evidence type="ECO:0000313" key="1">
    <source>
        <dbReference type="EMBL" id="KAA8641421.1"/>
    </source>
</evidence>
<dbReference type="AlphaFoldDB" id="A0A4S3J435"/>
<accession>A0A4S3J435</accession>
<evidence type="ECO:0000313" key="4">
    <source>
        <dbReference type="Proteomes" id="UP000324241"/>
    </source>
</evidence>
<dbReference type="STRING" id="1220188.A0A4S3J435"/>
<sequence>MELLDPAAFELPSSDSGSGISEWLCPSPVVALPLSQFHTHRHQQAGPLILQLFQSKDANLDSRRRALNRIHSLNDEIHQHNVENDVDREVGTIDVDIFLHAWEDPDSGPYLMDFCRLHHYPIAWALQPPKIGSEYQPYEEIYWKNCDWNTPGMLLRFVWDMRKARVDEDIIEDQELILLEFECSFNKNLGRLHLEHSKAGGVAHFLQSDCLLDSYRILIACLEEEEPELYEQHRQSLRRDCALYDYPISWVPGTYEHERNCVRS</sequence>
<evidence type="ECO:0000313" key="3">
    <source>
        <dbReference type="Proteomes" id="UP000308092"/>
    </source>
</evidence>
<reference evidence="2 3" key="1">
    <citation type="submission" date="2019-03" db="EMBL/GenBank/DDBJ databases">
        <title>The genome sequence of a newly discovered highly antifungal drug resistant Aspergillus species, Aspergillus tanneri NIH 1004.</title>
        <authorList>
            <person name="Mounaud S."/>
            <person name="Singh I."/>
            <person name="Joardar V."/>
            <person name="Pakala S."/>
            <person name="Pakala S."/>
            <person name="Venepally P."/>
            <person name="Hoover J."/>
            <person name="Nierman W."/>
            <person name="Chung J."/>
            <person name="Losada L."/>
        </authorList>
    </citation>
    <scope>NUCLEOTIDE SEQUENCE [LARGE SCALE GENOMIC DNA]</scope>
    <source>
        <strain evidence="2 3">NIH1004</strain>
    </source>
</reference>
<dbReference type="Proteomes" id="UP000308092">
    <property type="component" value="Unassembled WGS sequence"/>
</dbReference>
<dbReference type="Proteomes" id="UP000324241">
    <property type="component" value="Unassembled WGS sequence"/>
</dbReference>